<name>A0A0Q2RP44_VIBFU</name>
<keyword evidence="1" id="KW-0805">Transcription regulation</keyword>
<dbReference type="InterPro" id="IPR010499">
    <property type="entry name" value="AraC_E-bd"/>
</dbReference>
<dbReference type="InterPro" id="IPR029442">
    <property type="entry name" value="GyrI-like"/>
</dbReference>
<dbReference type="Proteomes" id="UP000051221">
    <property type="component" value="Unassembled WGS sequence"/>
</dbReference>
<evidence type="ECO:0000259" key="4">
    <source>
        <dbReference type="PROSITE" id="PS01124"/>
    </source>
</evidence>
<evidence type="ECO:0000256" key="3">
    <source>
        <dbReference type="ARBA" id="ARBA00023163"/>
    </source>
</evidence>
<dbReference type="PANTHER" id="PTHR40055:SF1">
    <property type="entry name" value="TRANSCRIPTIONAL REGULATOR YGIV-RELATED"/>
    <property type="match status" value="1"/>
</dbReference>
<accession>A0A0Q2RP44</accession>
<dbReference type="SUPFAM" id="SSF46689">
    <property type="entry name" value="Homeodomain-like"/>
    <property type="match status" value="2"/>
</dbReference>
<dbReference type="GO" id="GO:0003700">
    <property type="term" value="F:DNA-binding transcription factor activity"/>
    <property type="evidence" value="ECO:0007669"/>
    <property type="project" value="InterPro"/>
</dbReference>
<dbReference type="PANTHER" id="PTHR40055">
    <property type="entry name" value="TRANSCRIPTIONAL REGULATOR YGIV-RELATED"/>
    <property type="match status" value="1"/>
</dbReference>
<dbReference type="RefSeq" id="WP_055466043.1">
    <property type="nucleotide sequence ID" value="NZ_JAKNPY010000018.1"/>
</dbReference>
<protein>
    <submittedName>
        <fullName evidence="5">AraC family transcriptional regulator</fullName>
    </submittedName>
</protein>
<dbReference type="Pfam" id="PF06445">
    <property type="entry name" value="GyrI-like"/>
    <property type="match status" value="1"/>
</dbReference>
<proteinExistence type="predicted"/>
<feature type="domain" description="HTH araC/xylS-type" evidence="4">
    <location>
        <begin position="10"/>
        <end position="109"/>
    </location>
</feature>
<dbReference type="SMART" id="SM00871">
    <property type="entry name" value="AraC_E_bind"/>
    <property type="match status" value="1"/>
</dbReference>
<keyword evidence="6" id="KW-1185">Reference proteome</keyword>
<dbReference type="SUPFAM" id="SSF55136">
    <property type="entry name" value="Probable bacterial effector-binding domain"/>
    <property type="match status" value="1"/>
</dbReference>
<dbReference type="InterPro" id="IPR050908">
    <property type="entry name" value="SmbC-like"/>
</dbReference>
<dbReference type="InterPro" id="IPR018060">
    <property type="entry name" value="HTH_AraC"/>
</dbReference>
<dbReference type="FunCoup" id="A0A0Q2RP44">
    <property type="interactions" value="5"/>
</dbReference>
<dbReference type="PROSITE" id="PS00041">
    <property type="entry name" value="HTH_ARAC_FAMILY_1"/>
    <property type="match status" value="1"/>
</dbReference>
<dbReference type="InParanoid" id="A0A0Q2RP44"/>
<comment type="caution">
    <text evidence="5">The sequence shown here is derived from an EMBL/GenBank/DDBJ whole genome shotgun (WGS) entry which is preliminary data.</text>
</comment>
<organism evidence="5 6">
    <name type="scientific">Vibrio furnissii</name>
    <dbReference type="NCBI Taxonomy" id="29494"/>
    <lineage>
        <taxon>Bacteria</taxon>
        <taxon>Pseudomonadati</taxon>
        <taxon>Pseudomonadota</taxon>
        <taxon>Gammaproteobacteria</taxon>
        <taxon>Vibrionales</taxon>
        <taxon>Vibrionaceae</taxon>
        <taxon>Vibrio</taxon>
    </lineage>
</organism>
<dbReference type="PROSITE" id="PS01124">
    <property type="entry name" value="HTH_ARAC_FAMILY_2"/>
    <property type="match status" value="1"/>
</dbReference>
<evidence type="ECO:0000256" key="2">
    <source>
        <dbReference type="ARBA" id="ARBA00023125"/>
    </source>
</evidence>
<reference evidence="5 6" key="1">
    <citation type="submission" date="2015-08" db="EMBL/GenBank/DDBJ databases">
        <title>Antibacterial properties of a collection of Vibrionaceae strains.</title>
        <authorList>
            <person name="Giubergia S."/>
        </authorList>
    </citation>
    <scope>NUCLEOTIDE SEQUENCE [LARGE SCALE GENOMIC DNA]</scope>
    <source>
        <strain evidence="5 6">S0821</strain>
    </source>
</reference>
<dbReference type="Gene3D" id="3.20.80.10">
    <property type="entry name" value="Regulatory factor, effector binding domain"/>
    <property type="match status" value="1"/>
</dbReference>
<keyword evidence="2" id="KW-0238">DNA-binding</keyword>
<gene>
    <name evidence="5" type="ORF">AMR76_10630</name>
</gene>
<dbReference type="InterPro" id="IPR018062">
    <property type="entry name" value="HTH_AraC-typ_CS"/>
</dbReference>
<dbReference type="InterPro" id="IPR009057">
    <property type="entry name" value="Homeodomain-like_sf"/>
</dbReference>
<dbReference type="EMBL" id="LKHS01000009">
    <property type="protein sequence ID" value="KQH85734.1"/>
    <property type="molecule type" value="Genomic_DNA"/>
</dbReference>
<dbReference type="SMART" id="SM00342">
    <property type="entry name" value="HTH_ARAC"/>
    <property type="match status" value="1"/>
</dbReference>
<keyword evidence="3" id="KW-0804">Transcription</keyword>
<dbReference type="AlphaFoldDB" id="A0A0Q2RP44"/>
<dbReference type="Gene3D" id="1.10.10.60">
    <property type="entry name" value="Homeodomain-like"/>
    <property type="match status" value="2"/>
</dbReference>
<evidence type="ECO:0000313" key="6">
    <source>
        <dbReference type="Proteomes" id="UP000051221"/>
    </source>
</evidence>
<dbReference type="InterPro" id="IPR011256">
    <property type="entry name" value="Reg_factor_effector_dom_sf"/>
</dbReference>
<dbReference type="Pfam" id="PF12833">
    <property type="entry name" value="HTH_18"/>
    <property type="match status" value="1"/>
</dbReference>
<evidence type="ECO:0000256" key="1">
    <source>
        <dbReference type="ARBA" id="ARBA00023015"/>
    </source>
</evidence>
<evidence type="ECO:0000313" key="5">
    <source>
        <dbReference type="EMBL" id="KQH85734.1"/>
    </source>
</evidence>
<dbReference type="GO" id="GO:0043565">
    <property type="term" value="F:sequence-specific DNA binding"/>
    <property type="evidence" value="ECO:0007669"/>
    <property type="project" value="InterPro"/>
</dbReference>
<sequence length="285" mass="32261">MTHSLHSRIQGVCDYIDRHLDDELSLEQLSALAHCSKYHFHRMFKAQIGVGTAKYLTLARLKRASYRLAFEPGISVLNIALEAQFDSPEAFARAFARTFGQSPSGFRNQPEWQQWHSQFQFEIPAKGVNLVDVNIIHFAETRIAYIEHCGAPEQVLDTAAQFIAWRRASGESPVTTSATYGIPYSDPNETEPALFRFDIAGSVNQPVKDNDYGVKNGAIPAGRCAVLRHHGSHDAISQSVYALYRDWLPQSGEELRDYPCFFHYLNLIHEVDECDLQTDIYLPLK</sequence>